<keyword evidence="2" id="KW-0677">Repeat</keyword>
<reference evidence="6" key="1">
    <citation type="journal article" date="2020" name="Stud. Mycol.">
        <title>101 Dothideomycetes genomes: a test case for predicting lifestyles and emergence of pathogens.</title>
        <authorList>
            <person name="Haridas S."/>
            <person name="Albert R."/>
            <person name="Binder M."/>
            <person name="Bloem J."/>
            <person name="Labutti K."/>
            <person name="Salamov A."/>
            <person name="Andreopoulos B."/>
            <person name="Baker S."/>
            <person name="Barry K."/>
            <person name="Bills G."/>
            <person name="Bluhm B."/>
            <person name="Cannon C."/>
            <person name="Castanera R."/>
            <person name="Culley D."/>
            <person name="Daum C."/>
            <person name="Ezra D."/>
            <person name="Gonzalez J."/>
            <person name="Henrissat B."/>
            <person name="Kuo A."/>
            <person name="Liang C."/>
            <person name="Lipzen A."/>
            <person name="Lutzoni F."/>
            <person name="Magnuson J."/>
            <person name="Mondo S."/>
            <person name="Nolan M."/>
            <person name="Ohm R."/>
            <person name="Pangilinan J."/>
            <person name="Park H.-J."/>
            <person name="Ramirez L."/>
            <person name="Alfaro M."/>
            <person name="Sun H."/>
            <person name="Tritt A."/>
            <person name="Yoshinaga Y."/>
            <person name="Zwiers L.-H."/>
            <person name="Turgeon B."/>
            <person name="Goodwin S."/>
            <person name="Spatafora J."/>
            <person name="Crous P."/>
            <person name="Grigoriev I."/>
        </authorList>
    </citation>
    <scope>NUCLEOTIDE SEQUENCE</scope>
    <source>
        <strain evidence="6">CBS 101060</strain>
    </source>
</reference>
<dbReference type="Gene3D" id="1.25.10.10">
    <property type="entry name" value="Leucine-rich Repeat Variant"/>
    <property type="match status" value="1"/>
</dbReference>
<dbReference type="GO" id="GO:0010265">
    <property type="term" value="P:SCF complex assembly"/>
    <property type="evidence" value="ECO:0007669"/>
    <property type="project" value="InterPro"/>
</dbReference>
<dbReference type="InterPro" id="IPR013932">
    <property type="entry name" value="TATA-bd_TIP120"/>
</dbReference>
<dbReference type="PANTHER" id="PTHR12696">
    <property type="entry name" value="TIP120"/>
    <property type="match status" value="1"/>
</dbReference>
<name>A0A9P4VPD9_9PEZI</name>
<comment type="similarity">
    <text evidence="1">Belongs to the CAND family.</text>
</comment>
<evidence type="ECO:0000256" key="3">
    <source>
        <dbReference type="ARBA" id="ARBA00022786"/>
    </source>
</evidence>
<dbReference type="SUPFAM" id="SSF48371">
    <property type="entry name" value="ARM repeat"/>
    <property type="match status" value="1"/>
</dbReference>
<evidence type="ECO:0000313" key="6">
    <source>
        <dbReference type="EMBL" id="KAF2835379.1"/>
    </source>
</evidence>
<evidence type="ECO:0000256" key="4">
    <source>
        <dbReference type="SAM" id="MobiDB-lite"/>
    </source>
</evidence>
<keyword evidence="3" id="KW-0833">Ubl conjugation pathway</keyword>
<dbReference type="Pfam" id="PF25782">
    <property type="entry name" value="TPR_CAND1"/>
    <property type="match status" value="1"/>
</dbReference>
<keyword evidence="7" id="KW-1185">Reference proteome</keyword>
<gene>
    <name evidence="6" type="ORF">M501DRAFT_999130</name>
</gene>
<dbReference type="InterPro" id="IPR039852">
    <property type="entry name" value="CAND1/CAND2"/>
</dbReference>
<proteinExistence type="inferred from homology"/>
<evidence type="ECO:0000256" key="2">
    <source>
        <dbReference type="ARBA" id="ARBA00022737"/>
    </source>
</evidence>
<dbReference type="Pfam" id="PF08623">
    <property type="entry name" value="TIP120"/>
    <property type="match status" value="1"/>
</dbReference>
<evidence type="ECO:0000256" key="1">
    <source>
        <dbReference type="ARBA" id="ARBA00007657"/>
    </source>
</evidence>
<dbReference type="InterPro" id="IPR011989">
    <property type="entry name" value="ARM-like"/>
</dbReference>
<dbReference type="InterPro" id="IPR016024">
    <property type="entry name" value="ARM-type_fold"/>
</dbReference>
<evidence type="ECO:0000313" key="7">
    <source>
        <dbReference type="Proteomes" id="UP000799429"/>
    </source>
</evidence>
<feature type="domain" description="TATA-binding protein interacting (TIP20)" evidence="5">
    <location>
        <begin position="1147"/>
        <end position="1316"/>
    </location>
</feature>
<accession>A0A9P4VPD9</accession>
<dbReference type="EMBL" id="MU006109">
    <property type="protein sequence ID" value="KAF2835379.1"/>
    <property type="molecule type" value="Genomic_DNA"/>
</dbReference>
<comment type="caution">
    <text evidence="6">The sequence shown here is derived from an EMBL/GenBank/DDBJ whole genome shotgun (WGS) entry which is preliminary data.</text>
</comment>
<evidence type="ECO:0000259" key="5">
    <source>
        <dbReference type="Pfam" id="PF08623"/>
    </source>
</evidence>
<dbReference type="Proteomes" id="UP000799429">
    <property type="component" value="Unassembled WGS sequence"/>
</dbReference>
<dbReference type="OrthoDB" id="6260732at2759"/>
<sequence length="1336" mass="146077">MATTANTTPTAHNVALLVPKLFDADSDFRYMALNDLQHIFNIAVQNFLHHDYNTCAKVVDGLLNTLSDSNGEVQNMAIKVLGPFVTRASEQILCPMIEKISNLETGNVVDISIPALALRAIVVALPRPLPGVPRSKQVLEAYSAISKTLIPRLVGYNVIPTGRKDLPAPPRGMLQVDITNGTDSNAIDVLTEVARCFGPMLQDSEIQALQKITFELLESDRTSSVLKKKAVVALSALSVYFSDALLSAFISRLIESLTDPHLTNGRRKLYITILGSMARSIPRKFGPYLKTLAIFVLSALSASEIDEEMEASDVEDDKTQEADEVREAALVAIEGFLASCPQDMRHYTDESIEAGTRLLKYDPNLAEDDGEGMDTDDEAEADDFDDEDFEEEGGFDDEDDSSWKVRRCAAKLLYTLIATRSNGDLLENGTLYAKVAPALISRFKEREENVRLEVLSTLSLLVRNTRDGYNKHELALVDDSVHGSMGPPPSRKRRRGGSDASMFDSQANVSLGTGLISPSAEAPPTTGPRASLAKLSPEIIRGVAQLLKSSSLSTKQASIVLLKDIVRTQLGGLSEFLDQILPPVIESIFHPGAQASGASGASSTATAQSLRTEGLQLLGAIAETHSSKDLQPYLSKVVPSIITTIKEKHSKVSTQGLAAAEQFIKLLSPPRTSQSNQSELEQFHDILINRIQANDADLDVRRKAIHTLGLLLGLTSGSSGLISGSKRSAGLSLLAERLRNELTRIASTRSIETIVLLAQNKSEFSSPWVCSVSLELAGQMRKASRILRGSSLASLKAICITPASRQNLDAKTVRELVDLLLPLLTAEDPHLLGPALVILTTFVQEDAELVVDDGLNAGICAVVKHSIGGGTLDALLALVKAAAERNVARQLMERLLKEVGVSGNPDLLGKVIGTLLVYGGQSVGYTLDAFVTELRSAKDDPRKCLALSVLGEAGLRLGSSSPLQPRLFMDHFQTKSDLVPLAAAISLGRAGVGNIPTYLPTILSAMGQPSSPQYLLLHSLKEILLHKEAEAEILPYAGNLWENLVAASQIEDNRAISAECIGRLAIIDPRTYLPQLQTFLNDRKPHIRGMVISSLRFTFADTTEGYDDSLKPIVIGMLRTMLNEMDLENRRLALTTLNSAAHNKPDLILPHLDELLPLAMNETVVKPELIREVHMGPFKHKVDDGLELRKSAYETLYALLETAFTRIDIPMFYDRIIAGITDEHDIRILCNLMLTKLIVLAPDETRARLEAIAERFRSVLIIKPKENAVKQEVEKIREASKGVIKVSLQLNKVLAQDLGSHSDPTVRRWIEFWDWVRKEMAPTLKTVEDELKEKER</sequence>
<protein>
    <submittedName>
        <fullName evidence="6">Cullin-associated NEDD8-dissociated protein-like protein</fullName>
    </submittedName>
</protein>
<feature type="region of interest" description="Disordered" evidence="4">
    <location>
        <begin position="479"/>
        <end position="503"/>
    </location>
</feature>
<organism evidence="6 7">
    <name type="scientific">Patellaria atrata CBS 101060</name>
    <dbReference type="NCBI Taxonomy" id="1346257"/>
    <lineage>
        <taxon>Eukaryota</taxon>
        <taxon>Fungi</taxon>
        <taxon>Dikarya</taxon>
        <taxon>Ascomycota</taxon>
        <taxon>Pezizomycotina</taxon>
        <taxon>Dothideomycetes</taxon>
        <taxon>Dothideomycetes incertae sedis</taxon>
        <taxon>Patellariales</taxon>
        <taxon>Patellariaceae</taxon>
        <taxon>Patellaria</taxon>
    </lineage>
</organism>